<feature type="compositionally biased region" description="Basic and acidic residues" evidence="2">
    <location>
        <begin position="348"/>
        <end position="398"/>
    </location>
</feature>
<dbReference type="EMBL" id="CACRXK020021738">
    <property type="protein sequence ID" value="CAB4036142.1"/>
    <property type="molecule type" value="Genomic_DNA"/>
</dbReference>
<feature type="region of interest" description="Disordered" evidence="2">
    <location>
        <begin position="769"/>
        <end position="790"/>
    </location>
</feature>
<evidence type="ECO:0000313" key="4">
    <source>
        <dbReference type="Proteomes" id="UP001152795"/>
    </source>
</evidence>
<feature type="coiled-coil region" evidence="1">
    <location>
        <begin position="1"/>
        <end position="46"/>
    </location>
</feature>
<reference evidence="3" key="1">
    <citation type="submission" date="2020-04" db="EMBL/GenBank/DDBJ databases">
        <authorList>
            <person name="Alioto T."/>
            <person name="Alioto T."/>
            <person name="Gomez Garrido J."/>
        </authorList>
    </citation>
    <scope>NUCLEOTIDE SEQUENCE</scope>
    <source>
        <strain evidence="3">A484AB</strain>
    </source>
</reference>
<gene>
    <name evidence="3" type="ORF">PACLA_8A030812</name>
</gene>
<feature type="compositionally biased region" description="Basic and acidic residues" evidence="2">
    <location>
        <begin position="568"/>
        <end position="588"/>
    </location>
</feature>
<feature type="compositionally biased region" description="Basic and acidic residues" evidence="2">
    <location>
        <begin position="406"/>
        <end position="497"/>
    </location>
</feature>
<accession>A0A6S7LFS6</accession>
<feature type="region of interest" description="Disordered" evidence="2">
    <location>
        <begin position="707"/>
        <end position="741"/>
    </location>
</feature>
<proteinExistence type="predicted"/>
<protein>
    <submittedName>
        <fullName evidence="3">Uncharacterized protein</fullName>
    </submittedName>
</protein>
<keyword evidence="1" id="KW-0175">Coiled coil</keyword>
<organism evidence="3 4">
    <name type="scientific">Paramuricea clavata</name>
    <name type="common">Red gorgonian</name>
    <name type="synonym">Violescent sea-whip</name>
    <dbReference type="NCBI Taxonomy" id="317549"/>
    <lineage>
        <taxon>Eukaryota</taxon>
        <taxon>Metazoa</taxon>
        <taxon>Cnidaria</taxon>
        <taxon>Anthozoa</taxon>
        <taxon>Octocorallia</taxon>
        <taxon>Malacalcyonacea</taxon>
        <taxon>Plexauridae</taxon>
        <taxon>Paramuricea</taxon>
    </lineage>
</organism>
<feature type="compositionally biased region" description="Acidic residues" evidence="2">
    <location>
        <begin position="63"/>
        <end position="72"/>
    </location>
</feature>
<feature type="compositionally biased region" description="Low complexity" evidence="2">
    <location>
        <begin position="74"/>
        <end position="83"/>
    </location>
</feature>
<feature type="compositionally biased region" description="Basic residues" evidence="2">
    <location>
        <begin position="303"/>
        <end position="316"/>
    </location>
</feature>
<keyword evidence="4" id="KW-1185">Reference proteome</keyword>
<evidence type="ECO:0000256" key="2">
    <source>
        <dbReference type="SAM" id="MobiDB-lite"/>
    </source>
</evidence>
<feature type="compositionally biased region" description="Basic and acidic residues" evidence="2">
    <location>
        <begin position="260"/>
        <end position="284"/>
    </location>
</feature>
<feature type="compositionally biased region" description="Basic and acidic residues" evidence="2">
    <location>
        <begin position="87"/>
        <end position="102"/>
    </location>
</feature>
<feature type="compositionally biased region" description="Basic and acidic residues" evidence="2">
    <location>
        <begin position="530"/>
        <end position="542"/>
    </location>
</feature>
<evidence type="ECO:0000256" key="1">
    <source>
        <dbReference type="SAM" id="Coils"/>
    </source>
</evidence>
<feature type="compositionally biased region" description="Basic and acidic residues" evidence="2">
    <location>
        <begin position="317"/>
        <end position="340"/>
    </location>
</feature>
<feature type="region of interest" description="Disordered" evidence="2">
    <location>
        <begin position="58"/>
        <end position="116"/>
    </location>
</feature>
<evidence type="ECO:0000313" key="3">
    <source>
        <dbReference type="EMBL" id="CAB4036142.1"/>
    </source>
</evidence>
<dbReference type="Proteomes" id="UP001152795">
    <property type="component" value="Unassembled WGS sequence"/>
</dbReference>
<dbReference type="AlphaFoldDB" id="A0A6S7LFS6"/>
<comment type="caution">
    <text evidence="3">The sequence shown here is derived from an EMBL/GenBank/DDBJ whole genome shotgun (WGS) entry which is preliminary data.</text>
</comment>
<feature type="region of interest" description="Disordered" evidence="2">
    <location>
        <begin position="250"/>
        <end position="593"/>
    </location>
</feature>
<name>A0A6S7LFS6_PARCT</name>
<sequence>MDEFERKKKELEELQGEQMRLQMMQLEELRMKYELIKKKQEKDRQNLLKQQKEKILKMRLQQEDVDSAEESSSDSKLSEGSASVKQSIRDPRLKKQVTDNKTDTSTNNVEAEKLEEEPSAVKTATIVDNAVKTATIVDNAVQTATIVDNAVKTANIIVDHVVKTATIVDNAVKTATIVDNAVKTATIVDNAVKTASIVDDAVKTASIVDDAVKTASIVDNAVKTASIVDKPVDKVGFDLEFVPLDKDDDTVKTTPSLTYNRDRPLGKNRYFRKDPKAKITKSDSDSGSDFADSKVSSSDSHEAKKRLRGIGHRNYRQRLEPTKENDRHETLDERKRSDRGRGRRRHSGDRPGNHSNEREPTTGHDRPDGRDHHRPGEHSDDRLGKRRGDFPDAPDRPGVRPGGNRLGERPDEIGRRGDRPGEHPNRPGPRDLGDRPGRRPDDHSGRGRPGDLHGERPRGRLSKRPGDIGHRHPVRREHDEYESIHGSRLDRREEWTRGRGQRRPHRGHLLEGNMDGRLRHPQPVDNTGRLPDRRDQGFDRPDGVAFECSPGEEPPFKKSRSSPPRPLFSEKEISEIREKRHDSPDHPFEQTGYHEPWRHENIRQPPPEFFDNQGPHLGLRPPHFPLPRDAPFAPRGMPREFLRPPQHFPGELEIPMELALDNESEILRSAEHRLRTGDLSLEQHHELLEKLHQFYELQKWQRRRSLDMQPHHEPPQPPLHPHAAGIPPQSRPPDTHLNNDRIQMPVPERMMLGEPLSDMLARQPHLVHPADMTGEDRPQSPMADPLLPRNHEPDVLPEKIHPAEDENPPSNLVMEKQTVDDLFKRLMDVGIITKVNQGLSPARVVTPPVVEAHVLKEIPIPQIPELPEIKLTLDHLRR</sequence>